<dbReference type="GO" id="GO:0005634">
    <property type="term" value="C:nucleus"/>
    <property type="evidence" value="ECO:0007669"/>
    <property type="project" value="UniProtKB-SubCell"/>
</dbReference>
<evidence type="ECO:0000256" key="4">
    <source>
        <dbReference type="SAM" id="MobiDB-lite"/>
    </source>
</evidence>
<dbReference type="InterPro" id="IPR013882">
    <property type="entry name" value="Ctp1_C"/>
</dbReference>
<protein>
    <submittedName>
        <fullName evidence="6">Protein gamma response 1</fullName>
    </submittedName>
</protein>
<dbReference type="STRING" id="1088818.A0A2I0B523"/>
<dbReference type="Pfam" id="PF08573">
    <property type="entry name" value="SAE2"/>
    <property type="match status" value="2"/>
</dbReference>
<sequence length="360" mass="41843">MENDDSQYLCQFTSLIVDAVEELAVRISQIEFVCRQRFPDLQTLSQFIQKKVIGSRNARELEWRKKEDALLQEIQKLQLERQHSKEQITHLVQSVEQTKQKLIDSEQLLSRHEFDKQQLLEQLGQKNSEIAETMDAEKKLMEQIELKDQKIIAEQSKRKSLFEEFNKLKTNYKELKSQYSFLICKLGNEKRNMPSTERMQAEKISPKPPEFAKPSSSASSKQASSSWRNTRIRQEPGNRDPHDDFLDTPMEIVKNLSDVETQEPNAETLSKKHSVFVSGKAEKGFRFVETVRRKAERENLVGVECQQCRKFYDAVLPDGGKDDDGSTRCEHHDGVSRHRYRFAPPSTPEGFWNIGFDSDL</sequence>
<feature type="compositionally biased region" description="Low complexity" evidence="4">
    <location>
        <begin position="212"/>
        <end position="226"/>
    </location>
</feature>
<evidence type="ECO:0000256" key="1">
    <source>
        <dbReference type="ARBA" id="ARBA00004123"/>
    </source>
</evidence>
<dbReference type="PANTHER" id="PTHR15107">
    <property type="entry name" value="RETINOBLASTOMA BINDING PROTEIN 8"/>
    <property type="match status" value="1"/>
</dbReference>
<feature type="domain" description="DNA endonuclease activator Ctp1 C-terminal" evidence="5">
    <location>
        <begin position="287"/>
        <end position="323"/>
    </location>
</feature>
<dbReference type="InterPro" id="IPR033316">
    <property type="entry name" value="RBBP8-like"/>
</dbReference>
<reference evidence="6 7" key="1">
    <citation type="journal article" date="2017" name="Nature">
        <title>The Apostasia genome and the evolution of orchids.</title>
        <authorList>
            <person name="Zhang G.Q."/>
            <person name="Liu K.W."/>
            <person name="Li Z."/>
            <person name="Lohaus R."/>
            <person name="Hsiao Y.Y."/>
            <person name="Niu S.C."/>
            <person name="Wang J.Y."/>
            <person name="Lin Y.C."/>
            <person name="Xu Q."/>
            <person name="Chen L.J."/>
            <person name="Yoshida K."/>
            <person name="Fujiwara S."/>
            <person name="Wang Z.W."/>
            <person name="Zhang Y.Q."/>
            <person name="Mitsuda N."/>
            <person name="Wang M."/>
            <person name="Liu G.H."/>
            <person name="Pecoraro L."/>
            <person name="Huang H.X."/>
            <person name="Xiao X.J."/>
            <person name="Lin M."/>
            <person name="Wu X.Y."/>
            <person name="Wu W.L."/>
            <person name="Chen Y.Y."/>
            <person name="Chang S.B."/>
            <person name="Sakamoto S."/>
            <person name="Ohme-Takagi M."/>
            <person name="Yagi M."/>
            <person name="Zeng S.J."/>
            <person name="Shen C.Y."/>
            <person name="Yeh C.M."/>
            <person name="Luo Y.B."/>
            <person name="Tsai W.C."/>
            <person name="Van de Peer Y."/>
            <person name="Liu Z.J."/>
        </authorList>
    </citation>
    <scope>NUCLEOTIDE SEQUENCE [LARGE SCALE GENOMIC DNA]</scope>
    <source>
        <strain evidence="7">cv. Shenzhen</strain>
        <tissue evidence="6">Stem</tissue>
    </source>
</reference>
<proteinExistence type="predicted"/>
<dbReference type="GO" id="GO:0003684">
    <property type="term" value="F:damaged DNA binding"/>
    <property type="evidence" value="ECO:0007669"/>
    <property type="project" value="TreeGrafter"/>
</dbReference>
<gene>
    <name evidence="6" type="primary">GR1</name>
    <name evidence="6" type="ORF">AXF42_Ash018890</name>
</gene>
<feature type="compositionally biased region" description="Basic and acidic residues" evidence="4">
    <location>
        <begin position="232"/>
        <end position="245"/>
    </location>
</feature>
<dbReference type="OrthoDB" id="5801062at2759"/>
<keyword evidence="2" id="KW-0227">DNA damage</keyword>
<dbReference type="AlphaFoldDB" id="A0A2I0B523"/>
<comment type="subcellular location">
    <subcellularLocation>
        <location evidence="1">Nucleus</location>
    </subcellularLocation>
</comment>
<evidence type="ECO:0000313" key="7">
    <source>
        <dbReference type="Proteomes" id="UP000236161"/>
    </source>
</evidence>
<keyword evidence="7" id="KW-1185">Reference proteome</keyword>
<dbReference type="PANTHER" id="PTHR15107:SF0">
    <property type="entry name" value="DNA ENDONUCLEASE ACTIVATOR CTP1 C-TERMINAL DOMAIN-CONTAINING PROTEIN"/>
    <property type="match status" value="1"/>
</dbReference>
<name>A0A2I0B523_9ASPA</name>
<dbReference type="EMBL" id="KZ451912">
    <property type="protein sequence ID" value="PKA62896.1"/>
    <property type="molecule type" value="Genomic_DNA"/>
</dbReference>
<accession>A0A2I0B523</accession>
<evidence type="ECO:0000313" key="6">
    <source>
        <dbReference type="EMBL" id="PKA62896.1"/>
    </source>
</evidence>
<keyword evidence="3" id="KW-0539">Nucleus</keyword>
<evidence type="ECO:0000256" key="3">
    <source>
        <dbReference type="ARBA" id="ARBA00023242"/>
    </source>
</evidence>
<evidence type="ECO:0000256" key="2">
    <source>
        <dbReference type="ARBA" id="ARBA00022763"/>
    </source>
</evidence>
<organism evidence="6 7">
    <name type="scientific">Apostasia shenzhenica</name>
    <dbReference type="NCBI Taxonomy" id="1088818"/>
    <lineage>
        <taxon>Eukaryota</taxon>
        <taxon>Viridiplantae</taxon>
        <taxon>Streptophyta</taxon>
        <taxon>Embryophyta</taxon>
        <taxon>Tracheophyta</taxon>
        <taxon>Spermatophyta</taxon>
        <taxon>Magnoliopsida</taxon>
        <taxon>Liliopsida</taxon>
        <taxon>Asparagales</taxon>
        <taxon>Orchidaceae</taxon>
        <taxon>Apostasioideae</taxon>
        <taxon>Apostasia</taxon>
    </lineage>
</organism>
<dbReference type="Proteomes" id="UP000236161">
    <property type="component" value="Unassembled WGS sequence"/>
</dbReference>
<feature type="domain" description="DNA endonuclease activator Ctp1 C-terminal" evidence="5">
    <location>
        <begin position="330"/>
        <end position="356"/>
    </location>
</feature>
<evidence type="ECO:0000259" key="5">
    <source>
        <dbReference type="Pfam" id="PF08573"/>
    </source>
</evidence>
<dbReference type="GO" id="GO:0010792">
    <property type="term" value="P:DNA double-strand break processing involved in repair via single-strand annealing"/>
    <property type="evidence" value="ECO:0007669"/>
    <property type="project" value="TreeGrafter"/>
</dbReference>
<feature type="region of interest" description="Disordered" evidence="4">
    <location>
        <begin position="192"/>
        <end position="246"/>
    </location>
</feature>